<dbReference type="InterPro" id="IPR051141">
    <property type="entry name" value="UPF0339_domain"/>
</dbReference>
<dbReference type="InterPro" id="IPR036913">
    <property type="entry name" value="YegP-like_sf"/>
</dbReference>
<dbReference type="EMBL" id="VRSW01000001">
    <property type="protein sequence ID" value="TXK06381.1"/>
    <property type="molecule type" value="Genomic_DNA"/>
</dbReference>
<proteinExistence type="predicted"/>
<dbReference type="RefSeq" id="WP_147825186.1">
    <property type="nucleotide sequence ID" value="NZ_BAAARG010000001.1"/>
</dbReference>
<evidence type="ECO:0000313" key="3">
    <source>
        <dbReference type="Proteomes" id="UP000321196"/>
    </source>
</evidence>
<name>A0A5C8HTL7_9MICO</name>
<dbReference type="InterPro" id="IPR010879">
    <property type="entry name" value="DUF1508"/>
</dbReference>
<organism evidence="2 3">
    <name type="scientific">Microbacterium mitrae</name>
    <dbReference type="NCBI Taxonomy" id="664640"/>
    <lineage>
        <taxon>Bacteria</taxon>
        <taxon>Bacillati</taxon>
        <taxon>Actinomycetota</taxon>
        <taxon>Actinomycetes</taxon>
        <taxon>Micrococcales</taxon>
        <taxon>Microbacteriaceae</taxon>
        <taxon>Microbacterium</taxon>
    </lineage>
</organism>
<comment type="caution">
    <text evidence="2">The sequence shown here is derived from an EMBL/GenBank/DDBJ whole genome shotgun (WGS) entry which is preliminary data.</text>
</comment>
<protein>
    <submittedName>
        <fullName evidence="2">DUF1508 domain-containing protein</fullName>
    </submittedName>
</protein>
<dbReference type="AlphaFoldDB" id="A0A5C8HTL7"/>
<dbReference type="Proteomes" id="UP000321196">
    <property type="component" value="Unassembled WGS sequence"/>
</dbReference>
<reference evidence="2 3" key="1">
    <citation type="submission" date="2019-08" db="EMBL/GenBank/DDBJ databases">
        <authorList>
            <person name="Dong K."/>
        </authorList>
    </citation>
    <scope>NUCLEOTIDE SEQUENCE [LARGE SCALE GENOMIC DNA]</scope>
    <source>
        <strain evidence="2 3">M4-8</strain>
    </source>
</reference>
<dbReference type="Gene3D" id="2.30.29.80">
    <property type="match status" value="1"/>
</dbReference>
<dbReference type="OrthoDB" id="9802792at2"/>
<dbReference type="SUPFAM" id="SSF160113">
    <property type="entry name" value="YegP-like"/>
    <property type="match status" value="1"/>
</dbReference>
<sequence>MAGKFEVWVDKAGDYRWNLKAGNGEVIATSQGYASKASALNGIDSVRRNAADADVVEIEK</sequence>
<dbReference type="PANTHER" id="PTHR40606:SF1">
    <property type="entry name" value="UPF0339 PROTEIN YEGP"/>
    <property type="match status" value="1"/>
</dbReference>
<dbReference type="Pfam" id="PF07411">
    <property type="entry name" value="DUF1508"/>
    <property type="match status" value="1"/>
</dbReference>
<dbReference type="PANTHER" id="PTHR40606">
    <property type="match status" value="1"/>
</dbReference>
<accession>A0A5C8HTL7</accession>
<feature type="domain" description="DUF1508" evidence="1">
    <location>
        <begin position="10"/>
        <end position="57"/>
    </location>
</feature>
<gene>
    <name evidence="2" type="ORF">FVP60_05340</name>
</gene>
<evidence type="ECO:0000313" key="2">
    <source>
        <dbReference type="EMBL" id="TXK06381.1"/>
    </source>
</evidence>
<evidence type="ECO:0000259" key="1">
    <source>
        <dbReference type="Pfam" id="PF07411"/>
    </source>
</evidence>
<keyword evidence="3" id="KW-1185">Reference proteome</keyword>